<proteinExistence type="predicted"/>
<dbReference type="InterPro" id="IPR043133">
    <property type="entry name" value="GTP-CH-I_C/QueF"/>
</dbReference>
<keyword evidence="2" id="KW-0413">Isomerase</keyword>
<dbReference type="SUPFAM" id="SSF55620">
    <property type="entry name" value="Tetrahydrobiopterin biosynthesis enzymes-like"/>
    <property type="match status" value="1"/>
</dbReference>
<evidence type="ECO:0000259" key="1">
    <source>
        <dbReference type="Pfam" id="PF02152"/>
    </source>
</evidence>
<dbReference type="EC" id="5.1.99.8" evidence="2"/>
<dbReference type="EC" id="4.1.2.25" evidence="2"/>
<keyword evidence="2" id="KW-0456">Lyase</keyword>
<feature type="domain" description="Dihydroneopterin aldolase/epimerase" evidence="1">
    <location>
        <begin position="17"/>
        <end position="77"/>
    </location>
</feature>
<dbReference type="GO" id="GO:0006760">
    <property type="term" value="P:folic acid-containing compound metabolic process"/>
    <property type="evidence" value="ECO:0007669"/>
    <property type="project" value="InterPro"/>
</dbReference>
<dbReference type="RefSeq" id="WP_305202825.1">
    <property type="nucleotide sequence ID" value="NZ_JAUUIA010001329.1"/>
</dbReference>
<organism evidence="2 3">
    <name type="scientific">Klebsiella pneumoniae</name>
    <dbReference type="NCBI Taxonomy" id="573"/>
    <lineage>
        <taxon>Bacteria</taxon>
        <taxon>Pseudomonadati</taxon>
        <taxon>Pseudomonadota</taxon>
        <taxon>Gammaproteobacteria</taxon>
        <taxon>Enterobacterales</taxon>
        <taxon>Enterobacteriaceae</taxon>
        <taxon>Klebsiella/Raoultella group</taxon>
        <taxon>Klebsiella</taxon>
        <taxon>Klebsiella pneumoniae complex</taxon>
    </lineage>
</organism>
<name>A0AAW8AT49_KLEPN</name>
<reference evidence="2" key="1">
    <citation type="submission" date="2023-07" db="EMBL/GenBank/DDBJ databases">
        <authorList>
            <person name="Peng Z."/>
        </authorList>
    </citation>
    <scope>NUCLEOTIDE SEQUENCE</scope>
    <source>
        <strain evidence="2">KP219</strain>
    </source>
</reference>
<accession>A0AAW8AT49</accession>
<evidence type="ECO:0000313" key="3">
    <source>
        <dbReference type="Proteomes" id="UP001244490"/>
    </source>
</evidence>
<feature type="non-terminal residue" evidence="2">
    <location>
        <position position="1"/>
    </location>
</feature>
<dbReference type="AlphaFoldDB" id="A0AAW8AT49"/>
<dbReference type="EMBL" id="JAUUIA010001329">
    <property type="protein sequence ID" value="MDP0971855.1"/>
    <property type="molecule type" value="Genomic_DNA"/>
</dbReference>
<evidence type="ECO:0000313" key="2">
    <source>
        <dbReference type="EMBL" id="MDP0971855.1"/>
    </source>
</evidence>
<protein>
    <submittedName>
        <fullName evidence="2">Dihydroneopterin aldolase</fullName>
        <ecNumber evidence="2">4.1.2.25</ecNumber>
        <ecNumber evidence="2">5.1.99.8</ecNumber>
    </submittedName>
</protein>
<dbReference type="GO" id="GO:0004150">
    <property type="term" value="F:dihydroneopterin aldolase activity"/>
    <property type="evidence" value="ECO:0007669"/>
    <property type="project" value="UniProtKB-EC"/>
</dbReference>
<gene>
    <name evidence="2" type="ORF">Q6294_33520</name>
</gene>
<dbReference type="InterPro" id="IPR006157">
    <property type="entry name" value="FolB_dom"/>
</dbReference>
<dbReference type="Gene3D" id="3.30.1130.10">
    <property type="match status" value="1"/>
</dbReference>
<sequence length="79" mass="8658">PEAAAAAPQRFNNRQVIHLQGLRFKANLGLLDVERSGPQPIQVDAEINLGALPIVARDADIGRVLDYRRVRAAIIDECT</sequence>
<dbReference type="Pfam" id="PF02152">
    <property type="entry name" value="FolB"/>
    <property type="match status" value="1"/>
</dbReference>
<dbReference type="Proteomes" id="UP001244490">
    <property type="component" value="Unassembled WGS sequence"/>
</dbReference>
<feature type="non-terminal residue" evidence="2">
    <location>
        <position position="79"/>
    </location>
</feature>
<comment type="caution">
    <text evidence="2">The sequence shown here is derived from an EMBL/GenBank/DDBJ whole genome shotgun (WGS) entry which is preliminary data.</text>
</comment>
<dbReference type="GO" id="GO:0016853">
    <property type="term" value="F:isomerase activity"/>
    <property type="evidence" value="ECO:0007669"/>
    <property type="project" value="UniProtKB-KW"/>
</dbReference>